<dbReference type="InterPro" id="IPR000905">
    <property type="entry name" value="Gcp-like_dom"/>
</dbReference>
<comment type="caution">
    <text evidence="3">The sequence shown here is derived from an EMBL/GenBank/DDBJ whole genome shotgun (WGS) entry which is preliminary data.</text>
</comment>
<gene>
    <name evidence="3" type="primary">tsaB</name>
    <name evidence="3" type="ORF">JMF97_20070</name>
</gene>
<dbReference type="SUPFAM" id="SSF53067">
    <property type="entry name" value="Actin-like ATPase domain"/>
    <property type="match status" value="1"/>
</dbReference>
<dbReference type="Proteomes" id="UP000661193">
    <property type="component" value="Unassembled WGS sequence"/>
</dbReference>
<accession>A0ABS1UQ67</accession>
<dbReference type="EMBL" id="JAETXL010000007">
    <property type="protein sequence ID" value="MBL6278460.1"/>
    <property type="molecule type" value="Genomic_DNA"/>
</dbReference>
<evidence type="ECO:0000259" key="2">
    <source>
        <dbReference type="Pfam" id="PF00814"/>
    </source>
</evidence>
<organism evidence="3 4">
    <name type="scientific">Micromonospora fiedleri</name>
    <dbReference type="NCBI Taxonomy" id="1157498"/>
    <lineage>
        <taxon>Bacteria</taxon>
        <taxon>Bacillati</taxon>
        <taxon>Actinomycetota</taxon>
        <taxon>Actinomycetes</taxon>
        <taxon>Micromonosporales</taxon>
        <taxon>Micromonosporaceae</taxon>
        <taxon>Micromonospora</taxon>
    </lineage>
</organism>
<dbReference type="PANTHER" id="PTHR11735:SF11">
    <property type="entry name" value="TRNA THREONYLCARBAMOYLADENOSINE BIOSYNTHESIS PROTEIN TSAB"/>
    <property type="match status" value="1"/>
</dbReference>
<reference evidence="3 4" key="1">
    <citation type="submission" date="2021-01" db="EMBL/GenBank/DDBJ databases">
        <title>Genome sequencing of Micromonospora fiedleri MG-37.</title>
        <authorList>
            <person name="Moreland P.E.J."/>
            <person name="Stach J.E.M."/>
        </authorList>
    </citation>
    <scope>NUCLEOTIDE SEQUENCE [LARGE SCALE GENOMIC DNA]</scope>
    <source>
        <strain evidence="3 4">MG-37</strain>
    </source>
</reference>
<feature type="domain" description="Gcp-like" evidence="2">
    <location>
        <begin position="60"/>
        <end position="133"/>
    </location>
</feature>
<dbReference type="PANTHER" id="PTHR11735">
    <property type="entry name" value="TRNA N6-ADENOSINE THREONYLCARBAMOYLTRANSFERASE"/>
    <property type="match status" value="1"/>
</dbReference>
<feature type="region of interest" description="Disordered" evidence="1">
    <location>
        <begin position="220"/>
        <end position="240"/>
    </location>
</feature>
<dbReference type="Pfam" id="PF00814">
    <property type="entry name" value="TsaD"/>
    <property type="match status" value="1"/>
</dbReference>
<evidence type="ECO:0000313" key="3">
    <source>
        <dbReference type="EMBL" id="MBL6278460.1"/>
    </source>
</evidence>
<protein>
    <submittedName>
        <fullName evidence="3">tRNA (Adenosine(37)-N6)-threonylcarbamoyltransferase complex dimerization subunit type 1 TsaB</fullName>
    </submittedName>
</protein>
<evidence type="ECO:0000313" key="4">
    <source>
        <dbReference type="Proteomes" id="UP000661193"/>
    </source>
</evidence>
<proteinExistence type="predicted"/>
<dbReference type="InterPro" id="IPR022496">
    <property type="entry name" value="T6A_TsaB"/>
</dbReference>
<sequence length="240" mass="24572">MPALAAGPARARASNHPGGKVKAILAIETSTKDYSVAIGTDSAASVRLTTTRFEPDFDGIAGLVDKALAEAGIRSSDLAAIAVDIGPGNLTSVRAGVAYANGLAYALDLPMFATDSLSVMAHSVPADSPVLALRPARGVASSEVYAGIYVPGRPATLRRGDYWVIVDELANSLTAQGFDALTVVGAYRPEMTDVSTSLKVQDGGPAAPDASTLLAMAQAGEERMSPGPVGPLTEESDVFL</sequence>
<dbReference type="RefSeq" id="WP_203222953.1">
    <property type="nucleotide sequence ID" value="NZ_JAETXL010000007.1"/>
</dbReference>
<name>A0ABS1UQ67_9ACTN</name>
<dbReference type="NCBIfam" id="TIGR03725">
    <property type="entry name" value="T6A_YeaZ"/>
    <property type="match status" value="1"/>
</dbReference>
<evidence type="ECO:0000256" key="1">
    <source>
        <dbReference type="SAM" id="MobiDB-lite"/>
    </source>
</evidence>
<dbReference type="InterPro" id="IPR043129">
    <property type="entry name" value="ATPase_NBD"/>
</dbReference>
<dbReference type="Gene3D" id="3.30.420.40">
    <property type="match status" value="2"/>
</dbReference>
<keyword evidence="4" id="KW-1185">Reference proteome</keyword>